<dbReference type="RefSeq" id="XP_035657523.1">
    <property type="nucleotide sequence ID" value="XM_035801630.1"/>
</dbReference>
<evidence type="ECO:0000313" key="6">
    <source>
        <dbReference type="RefSeq" id="XP_035657523.1"/>
    </source>
</evidence>
<evidence type="ECO:0000256" key="2">
    <source>
        <dbReference type="ARBA" id="ARBA00022679"/>
    </source>
</evidence>
<gene>
    <name evidence="6" type="primary">LOC118403135</name>
</gene>
<dbReference type="OMA" id="HRTHEAF"/>
<dbReference type="AlphaFoldDB" id="A0A9J7KG86"/>
<dbReference type="GO" id="GO:0005737">
    <property type="term" value="C:cytoplasm"/>
    <property type="evidence" value="ECO:0000318"/>
    <property type="project" value="GO_Central"/>
</dbReference>
<proteinExistence type="inferred from homology"/>
<feature type="domain" description="Sulfotransferase" evidence="4">
    <location>
        <begin position="77"/>
        <end position="328"/>
    </location>
</feature>
<name>A0A9J7KG86_BRAFL</name>
<organism evidence="5 6">
    <name type="scientific">Branchiostoma floridae</name>
    <name type="common">Florida lancelet</name>
    <name type="synonym">Amphioxus</name>
    <dbReference type="NCBI Taxonomy" id="7739"/>
    <lineage>
        <taxon>Eukaryota</taxon>
        <taxon>Metazoa</taxon>
        <taxon>Chordata</taxon>
        <taxon>Cephalochordata</taxon>
        <taxon>Leptocardii</taxon>
        <taxon>Amphioxiformes</taxon>
        <taxon>Branchiostomatidae</taxon>
        <taxon>Branchiostoma</taxon>
    </lineage>
</organism>
<protein>
    <recommendedName>
        <fullName evidence="3">Sulfotransferase</fullName>
        <ecNumber evidence="3">2.8.2.-</ecNumber>
    </recommendedName>
</protein>
<comment type="similarity">
    <text evidence="1 3">Belongs to the sulfotransferase 1 family.</text>
</comment>
<dbReference type="Pfam" id="PF00685">
    <property type="entry name" value="Sulfotransfer_1"/>
    <property type="match status" value="1"/>
</dbReference>
<dbReference type="GO" id="GO:0051923">
    <property type="term" value="P:sulfation"/>
    <property type="evidence" value="ECO:0000318"/>
    <property type="project" value="GO_Central"/>
</dbReference>
<reference evidence="6" key="2">
    <citation type="submission" date="2025-08" db="UniProtKB">
        <authorList>
            <consortium name="RefSeq"/>
        </authorList>
    </citation>
    <scope>IDENTIFICATION</scope>
    <source>
        <strain evidence="6">S238N-H82</strain>
        <tissue evidence="6">Testes</tissue>
    </source>
</reference>
<dbReference type="InterPro" id="IPR000863">
    <property type="entry name" value="Sulfotransferase_dom"/>
</dbReference>
<dbReference type="InterPro" id="IPR027417">
    <property type="entry name" value="P-loop_NTPase"/>
</dbReference>
<dbReference type="PANTHER" id="PTHR11783">
    <property type="entry name" value="SULFOTRANSFERASE SULT"/>
    <property type="match status" value="1"/>
</dbReference>
<dbReference type="GeneID" id="118403135"/>
<dbReference type="Proteomes" id="UP000001554">
    <property type="component" value="Chromosome 16"/>
</dbReference>
<dbReference type="EC" id="2.8.2.-" evidence="3"/>
<dbReference type="GO" id="GO:0008146">
    <property type="term" value="F:sulfotransferase activity"/>
    <property type="evidence" value="ECO:0000318"/>
    <property type="project" value="GO_Central"/>
</dbReference>
<dbReference type="Gene3D" id="3.40.50.300">
    <property type="entry name" value="P-loop containing nucleotide triphosphate hydrolases"/>
    <property type="match status" value="1"/>
</dbReference>
<keyword evidence="2 3" id="KW-0808">Transferase</keyword>
<dbReference type="KEGG" id="bfo:118403135"/>
<reference evidence="5" key="1">
    <citation type="journal article" date="2020" name="Nat. Ecol. Evol.">
        <title>Deeply conserved synteny resolves early events in vertebrate evolution.</title>
        <authorList>
            <person name="Simakov O."/>
            <person name="Marletaz F."/>
            <person name="Yue J.X."/>
            <person name="O'Connell B."/>
            <person name="Jenkins J."/>
            <person name="Brandt A."/>
            <person name="Calef R."/>
            <person name="Tung C.H."/>
            <person name="Huang T.K."/>
            <person name="Schmutz J."/>
            <person name="Satoh N."/>
            <person name="Yu J.K."/>
            <person name="Putnam N.H."/>
            <person name="Green R.E."/>
            <person name="Rokhsar D.S."/>
        </authorList>
    </citation>
    <scope>NUCLEOTIDE SEQUENCE [LARGE SCALE GENOMIC DNA]</scope>
    <source>
        <strain evidence="5">S238N-H82</strain>
    </source>
</reference>
<dbReference type="SUPFAM" id="SSF52540">
    <property type="entry name" value="P-loop containing nucleoside triphosphate hydrolases"/>
    <property type="match status" value="1"/>
</dbReference>
<dbReference type="FunFam" id="3.40.50.300:FF:000433">
    <property type="entry name" value="Estrogen sulfotransferase"/>
    <property type="match status" value="1"/>
</dbReference>
<evidence type="ECO:0000259" key="4">
    <source>
        <dbReference type="Pfam" id="PF00685"/>
    </source>
</evidence>
<evidence type="ECO:0000256" key="3">
    <source>
        <dbReference type="RuleBase" id="RU361155"/>
    </source>
</evidence>
<evidence type="ECO:0000256" key="1">
    <source>
        <dbReference type="ARBA" id="ARBA00005771"/>
    </source>
</evidence>
<dbReference type="OrthoDB" id="205623at2759"/>
<accession>A0A9J7KG86</accession>
<evidence type="ECO:0000313" key="5">
    <source>
        <dbReference type="Proteomes" id="UP000001554"/>
    </source>
</evidence>
<sequence>MSCPPLYKPLEWYILAREAPSDLWIPGIFSFTFRVKQVKMAASGDDRVEYFRYKGISLPRYLVSEDMDAIRDFAIRDDDVFIITYPKSGTAWLQRIVSLLRFGGDVSKTDQKEQDELVPYFEQKCEESVPFRELPEAPSPRLIKSHLHMFLAPLQLKQGKGKVIYVARNPKDLAVSYYHFHFLCTTIKTPTSWEQFLQEFVSGEVCTGPWHNHVLGWWEQKDNPNVLFLKYEDLQKNTRKQVEKVAEFLQWPVTPEVIDKVVEQSTFQNMATNPNTNKVSGKEAKAGIFDSSKGTFFRKGVVGDWKSHFSDEQSQWFDNFYQEKLGPTGLHFDFE</sequence>
<keyword evidence="5" id="KW-1185">Reference proteome</keyword>